<organism evidence="1 2">
    <name type="scientific">Lentilactobacillus fungorum</name>
    <dbReference type="NCBI Taxonomy" id="2201250"/>
    <lineage>
        <taxon>Bacteria</taxon>
        <taxon>Bacillati</taxon>
        <taxon>Bacillota</taxon>
        <taxon>Bacilli</taxon>
        <taxon>Lactobacillales</taxon>
        <taxon>Lactobacillaceae</taxon>
        <taxon>Lentilactobacillus</taxon>
    </lineage>
</organism>
<reference evidence="1 2" key="1">
    <citation type="journal article" date="2021" name="Int. J. Syst. Evol. Microbiol.">
        <title>Lentilactobacillus fungorum sp. nov., isolated from spent mushroom substrates.</title>
        <authorList>
            <person name="Tohno M."/>
            <person name="Tanizawa Y."/>
            <person name="Kojima Y."/>
            <person name="Sakamoto M."/>
            <person name="Ohkuma M."/>
            <person name="Kobayashi H."/>
        </authorList>
    </citation>
    <scope>NUCLEOTIDE SEQUENCE [LARGE SCALE GENOMIC DNA]</scope>
    <source>
        <strain evidence="1 2">YK48G</strain>
    </source>
</reference>
<name>A0ABQ3VZB8_9LACO</name>
<accession>A0ABQ3VZB8</accession>
<dbReference type="EMBL" id="BNJR01000007">
    <property type="protein sequence ID" value="GHP13234.1"/>
    <property type="molecule type" value="Genomic_DNA"/>
</dbReference>
<evidence type="ECO:0008006" key="3">
    <source>
        <dbReference type="Google" id="ProtNLM"/>
    </source>
</evidence>
<comment type="caution">
    <text evidence="1">The sequence shown here is derived from an EMBL/GenBank/DDBJ whole genome shotgun (WGS) entry which is preliminary data.</text>
</comment>
<dbReference type="Gene3D" id="3.40.50.1820">
    <property type="entry name" value="alpha/beta hydrolase"/>
    <property type="match status" value="1"/>
</dbReference>
<keyword evidence="2" id="KW-1185">Reference proteome</keyword>
<proteinExistence type="predicted"/>
<dbReference type="SUPFAM" id="SSF53474">
    <property type="entry name" value="alpha/beta-Hydrolases"/>
    <property type="match status" value="1"/>
</dbReference>
<evidence type="ECO:0000313" key="1">
    <source>
        <dbReference type="EMBL" id="GHP13234.1"/>
    </source>
</evidence>
<dbReference type="Proteomes" id="UP000604765">
    <property type="component" value="Unassembled WGS sequence"/>
</dbReference>
<dbReference type="InterPro" id="IPR029058">
    <property type="entry name" value="AB_hydrolase_fold"/>
</dbReference>
<evidence type="ECO:0000313" key="2">
    <source>
        <dbReference type="Proteomes" id="UP000604765"/>
    </source>
</evidence>
<dbReference type="RefSeq" id="WP_203629284.1">
    <property type="nucleotide sequence ID" value="NZ_BNJR01000007.1"/>
</dbReference>
<sequence length="50" mass="5807">MQLNLQHANIAYQLFGEGQPIIFLHGMGMDHHSMQIPYEPILASRPYKRL</sequence>
<protein>
    <recommendedName>
        <fullName evidence="3">Alpha/beta hydrolase</fullName>
    </recommendedName>
</protein>
<gene>
    <name evidence="1" type="ORF">YK48G_06590</name>
</gene>